<accession>A0A109MWT6</accession>
<feature type="region of interest" description="Disordered" evidence="1">
    <location>
        <begin position="55"/>
        <end position="92"/>
    </location>
</feature>
<evidence type="ECO:0000313" key="3">
    <source>
        <dbReference type="Proteomes" id="UP000064189"/>
    </source>
</evidence>
<organism evidence="2 3">
    <name type="scientific">Peribacillus simplex</name>
    <dbReference type="NCBI Taxonomy" id="1478"/>
    <lineage>
        <taxon>Bacteria</taxon>
        <taxon>Bacillati</taxon>
        <taxon>Bacillota</taxon>
        <taxon>Bacilli</taxon>
        <taxon>Bacillales</taxon>
        <taxon>Bacillaceae</taxon>
        <taxon>Peribacillus</taxon>
    </lineage>
</organism>
<protein>
    <recommendedName>
        <fullName evidence="4">DUF2642 domain-containing protein</fullName>
    </recommendedName>
</protein>
<feature type="region of interest" description="Disordered" evidence="1">
    <location>
        <begin position="1"/>
        <end position="21"/>
    </location>
</feature>
<evidence type="ECO:0000313" key="2">
    <source>
        <dbReference type="EMBL" id="KWW17370.1"/>
    </source>
</evidence>
<dbReference type="AlphaFoldDB" id="A0A109MWT6"/>
<dbReference type="RefSeq" id="WP_061142917.1">
    <property type="nucleotide sequence ID" value="NZ_LNNH01000028.1"/>
</dbReference>
<evidence type="ECO:0000256" key="1">
    <source>
        <dbReference type="SAM" id="MobiDB-lite"/>
    </source>
</evidence>
<dbReference type="Proteomes" id="UP000064189">
    <property type="component" value="Unassembled WGS sequence"/>
</dbReference>
<dbReference type="EMBL" id="LNNH01000028">
    <property type="protein sequence ID" value="KWW17370.1"/>
    <property type="molecule type" value="Genomic_DNA"/>
</dbReference>
<dbReference type="InterPro" id="IPR020139">
    <property type="entry name" value="DUF2642"/>
</dbReference>
<comment type="caution">
    <text evidence="2">The sequence shown here is derived from an EMBL/GenBank/DDBJ whole genome shotgun (WGS) entry which is preliminary data.</text>
</comment>
<gene>
    <name evidence="2" type="ORF">AS888_22490</name>
</gene>
<reference evidence="2 3" key="1">
    <citation type="submission" date="2015-11" db="EMBL/GenBank/DDBJ databases">
        <title>Genome Sequence of Bacillus simplex strain VanAntwerpen2.</title>
        <authorList>
            <person name="Couger M.B."/>
        </authorList>
    </citation>
    <scope>NUCLEOTIDE SEQUENCE [LARGE SCALE GENOMIC DNA]</scope>
    <source>
        <strain evidence="2 3">VanAntwerpen02</strain>
    </source>
</reference>
<sequence length="194" mass="21686">MSRSSKESSGSRNSRRSNLGKILAKLQTENSFSVATIPGFTLAIDNEFSAVLKKGKGEHCKKEESKKCEHKQDENRKDDRIKDNQKGGKKMSSKKECKKNYCEYLYYKWLIENGNDTPDTPDFPDTPGIPGDPFSDLRRVLFRLLGRTVTVSTDFAPVTGILSAIEADYIVISEAAGTVVFVPFRAINSVREPI</sequence>
<evidence type="ECO:0008006" key="4">
    <source>
        <dbReference type="Google" id="ProtNLM"/>
    </source>
</evidence>
<feature type="compositionally biased region" description="Basic and acidic residues" evidence="1">
    <location>
        <begin position="55"/>
        <end position="86"/>
    </location>
</feature>
<name>A0A109MWT6_9BACI</name>
<keyword evidence="3" id="KW-1185">Reference proteome</keyword>
<dbReference type="Pfam" id="PF10842">
    <property type="entry name" value="DUF2642"/>
    <property type="match status" value="1"/>
</dbReference>
<proteinExistence type="predicted"/>